<gene>
    <name evidence="1" type="ORF">QBC42DRAFT_249954</name>
</gene>
<reference evidence="1" key="1">
    <citation type="journal article" date="2023" name="Mol. Phylogenet. Evol.">
        <title>Genome-scale phylogeny and comparative genomics of the fungal order Sordariales.</title>
        <authorList>
            <person name="Hensen N."/>
            <person name="Bonometti L."/>
            <person name="Westerberg I."/>
            <person name="Brannstrom I.O."/>
            <person name="Guillou S."/>
            <person name="Cros-Aarteil S."/>
            <person name="Calhoun S."/>
            <person name="Haridas S."/>
            <person name="Kuo A."/>
            <person name="Mondo S."/>
            <person name="Pangilinan J."/>
            <person name="Riley R."/>
            <person name="LaButti K."/>
            <person name="Andreopoulos B."/>
            <person name="Lipzen A."/>
            <person name="Chen C."/>
            <person name="Yan M."/>
            <person name="Daum C."/>
            <person name="Ng V."/>
            <person name="Clum A."/>
            <person name="Steindorff A."/>
            <person name="Ohm R.A."/>
            <person name="Martin F."/>
            <person name="Silar P."/>
            <person name="Natvig D.O."/>
            <person name="Lalanne C."/>
            <person name="Gautier V."/>
            <person name="Ament-Velasquez S.L."/>
            <person name="Kruys A."/>
            <person name="Hutchinson M.I."/>
            <person name="Powell A.J."/>
            <person name="Barry K."/>
            <person name="Miller A.N."/>
            <person name="Grigoriev I.V."/>
            <person name="Debuchy R."/>
            <person name="Gladieux P."/>
            <person name="Hiltunen Thoren M."/>
            <person name="Johannesson H."/>
        </authorList>
    </citation>
    <scope>NUCLEOTIDE SEQUENCE</scope>
    <source>
        <strain evidence="1">PSN324</strain>
    </source>
</reference>
<keyword evidence="2" id="KW-1185">Reference proteome</keyword>
<dbReference type="Proteomes" id="UP001321749">
    <property type="component" value="Unassembled WGS sequence"/>
</dbReference>
<accession>A0AAV9HVD1</accession>
<dbReference type="EMBL" id="MU864952">
    <property type="protein sequence ID" value="KAK4464090.1"/>
    <property type="molecule type" value="Genomic_DNA"/>
</dbReference>
<dbReference type="InterPro" id="IPR036287">
    <property type="entry name" value="Rv1873-like_sf"/>
</dbReference>
<evidence type="ECO:0000313" key="1">
    <source>
        <dbReference type="EMBL" id="KAK4464090.1"/>
    </source>
</evidence>
<protein>
    <submittedName>
        <fullName evidence="1">Uncharacterized protein</fullName>
    </submittedName>
</protein>
<comment type="caution">
    <text evidence="1">The sequence shown here is derived from an EMBL/GenBank/DDBJ whole genome shotgun (WGS) entry which is preliminary data.</text>
</comment>
<dbReference type="AlphaFoldDB" id="A0AAV9HVD1"/>
<organism evidence="1 2">
    <name type="scientific">Cladorrhinum samala</name>
    <dbReference type="NCBI Taxonomy" id="585594"/>
    <lineage>
        <taxon>Eukaryota</taxon>
        <taxon>Fungi</taxon>
        <taxon>Dikarya</taxon>
        <taxon>Ascomycota</taxon>
        <taxon>Pezizomycotina</taxon>
        <taxon>Sordariomycetes</taxon>
        <taxon>Sordariomycetidae</taxon>
        <taxon>Sordariales</taxon>
        <taxon>Podosporaceae</taxon>
        <taxon>Cladorrhinum</taxon>
    </lineage>
</organism>
<name>A0AAV9HVD1_9PEZI</name>
<reference evidence="1" key="2">
    <citation type="submission" date="2023-06" db="EMBL/GenBank/DDBJ databases">
        <authorList>
            <consortium name="Lawrence Berkeley National Laboratory"/>
            <person name="Mondo S.J."/>
            <person name="Hensen N."/>
            <person name="Bonometti L."/>
            <person name="Westerberg I."/>
            <person name="Brannstrom I.O."/>
            <person name="Guillou S."/>
            <person name="Cros-Aarteil S."/>
            <person name="Calhoun S."/>
            <person name="Haridas S."/>
            <person name="Kuo A."/>
            <person name="Pangilinan J."/>
            <person name="Riley R."/>
            <person name="Labutti K."/>
            <person name="Andreopoulos B."/>
            <person name="Lipzen A."/>
            <person name="Chen C."/>
            <person name="Yanf M."/>
            <person name="Daum C."/>
            <person name="Ng V."/>
            <person name="Clum A."/>
            <person name="Steindorff A."/>
            <person name="Ohm R."/>
            <person name="Martin F."/>
            <person name="Silar P."/>
            <person name="Natvig D."/>
            <person name="Lalanne C."/>
            <person name="Gautier V."/>
            <person name="Ament-Velasquez S.L."/>
            <person name="Kruys A."/>
            <person name="Hutchinson M.I."/>
            <person name="Powell A.J."/>
            <person name="Barry K."/>
            <person name="Miller A.N."/>
            <person name="Grigoriev I.V."/>
            <person name="Debuchy R."/>
            <person name="Gladieux P."/>
            <person name="Thoren M.H."/>
            <person name="Johannesson H."/>
        </authorList>
    </citation>
    <scope>NUCLEOTIDE SEQUENCE</scope>
    <source>
        <strain evidence="1">PSN324</strain>
    </source>
</reference>
<dbReference type="Gene3D" id="1.25.40.380">
    <property type="entry name" value="Protein of unknown function DUF1810"/>
    <property type="match status" value="1"/>
</dbReference>
<dbReference type="Pfam" id="PF08837">
    <property type="entry name" value="DUF1810"/>
    <property type="match status" value="1"/>
</dbReference>
<sequence>MAAQEKMLHKFKAAQLSGSSGLTPPSKFRTFTVAVREMREGARQGNWAAHMLPALRVHDYNGEYHIESFDQAVAYLKDEQLGRNLGYILAVILLQTPQGVDVETLMGSAEGVKQLHACVTLWDYITKGCGQEPHTAARSVCGKILKKYFKGENDGEPDTVSAYSAWSSRQVVKEGGRDAPMSIRELFEGNN</sequence>
<proteinExistence type="predicted"/>
<evidence type="ECO:0000313" key="2">
    <source>
        <dbReference type="Proteomes" id="UP001321749"/>
    </source>
</evidence>
<dbReference type="SUPFAM" id="SSF140736">
    <property type="entry name" value="Rv1873-like"/>
    <property type="match status" value="1"/>
</dbReference>
<dbReference type="InterPro" id="IPR014937">
    <property type="entry name" value="DUF1810"/>
</dbReference>